<dbReference type="RefSeq" id="WP_125047293.1">
    <property type="nucleotide sequence ID" value="NZ_BHZC01000001.1"/>
</dbReference>
<dbReference type="EMBL" id="BHZC01000001">
    <property type="protein sequence ID" value="GCD37980.1"/>
    <property type="molecule type" value="Genomic_DNA"/>
</dbReference>
<accession>A0A7U9KYX8</accession>
<protein>
    <submittedName>
        <fullName evidence="1">Uncharacterized protein</fullName>
    </submittedName>
</protein>
<dbReference type="Proteomes" id="UP000287830">
    <property type="component" value="Unassembled WGS sequence"/>
</dbReference>
<dbReference type="AlphaFoldDB" id="A0A7U9KYX8"/>
<comment type="caution">
    <text evidence="1">The sequence shown here is derived from an EMBL/GenBank/DDBJ whole genome shotgun (WGS) entry which is preliminary data.</text>
</comment>
<sequence length="114" mass="11929">MTTLADQQAALDAVAALARAFPGLPAAAVTVTAALTITSGVFPSQVLVEVRHDLGAFERWREALGIDPDGVECRTYEVAYGHSHMSLEARSQFLGADIEVTGYAPALAGQEVAS</sequence>
<reference evidence="1 2" key="1">
    <citation type="submission" date="2018-11" db="EMBL/GenBank/DDBJ databases">
        <title>Whole genome sequence of Streptomyces chrestomyceticus NBRC 13444(T).</title>
        <authorList>
            <person name="Komaki H."/>
            <person name="Tamura T."/>
        </authorList>
    </citation>
    <scope>NUCLEOTIDE SEQUENCE [LARGE SCALE GENOMIC DNA]</scope>
    <source>
        <strain evidence="1 2">NBRC 13444</strain>
    </source>
</reference>
<gene>
    <name evidence="1" type="ORF">OEIGOIKO_05790</name>
</gene>
<evidence type="ECO:0000313" key="2">
    <source>
        <dbReference type="Proteomes" id="UP000287830"/>
    </source>
</evidence>
<dbReference type="GeneID" id="95624561"/>
<proteinExistence type="predicted"/>
<organism evidence="1 2">
    <name type="scientific">Streptomyces chrestomyceticus JCM 4735</name>
    <dbReference type="NCBI Taxonomy" id="1306181"/>
    <lineage>
        <taxon>Bacteria</taxon>
        <taxon>Bacillati</taxon>
        <taxon>Actinomycetota</taxon>
        <taxon>Actinomycetes</taxon>
        <taxon>Kitasatosporales</taxon>
        <taxon>Streptomycetaceae</taxon>
        <taxon>Streptomyces</taxon>
    </lineage>
</organism>
<dbReference type="OrthoDB" id="3855658at2"/>
<evidence type="ECO:0000313" key="1">
    <source>
        <dbReference type="EMBL" id="GCD37980.1"/>
    </source>
</evidence>
<name>A0A7U9KYX8_9ACTN</name>